<name>A0A6I8MB28_9FUSO</name>
<keyword evidence="10 14" id="KW-0067">ATP-binding</keyword>
<dbReference type="SUPFAM" id="SSF52374">
    <property type="entry name" value="Nucleotidylyl transferase"/>
    <property type="match status" value="1"/>
</dbReference>
<organism evidence="16 17">
    <name type="scientific">Oceanivirga miroungae</name>
    <dbReference type="NCBI Taxonomy" id="1130046"/>
    <lineage>
        <taxon>Bacteria</taxon>
        <taxon>Fusobacteriati</taxon>
        <taxon>Fusobacteriota</taxon>
        <taxon>Fusobacteriia</taxon>
        <taxon>Fusobacteriales</taxon>
        <taxon>Leptotrichiaceae</taxon>
        <taxon>Oceanivirga</taxon>
    </lineage>
</organism>
<keyword evidence="7 14" id="KW-0547">Nucleotide-binding</keyword>
<evidence type="ECO:0000256" key="7">
    <source>
        <dbReference type="ARBA" id="ARBA00022741"/>
    </source>
</evidence>
<keyword evidence="4 14" id="KW-0288">FMN</keyword>
<dbReference type="EMBL" id="CABWIB010000001">
    <property type="protein sequence ID" value="VWL85469.1"/>
    <property type="molecule type" value="Genomic_DNA"/>
</dbReference>
<dbReference type="PANTHER" id="PTHR22749:SF6">
    <property type="entry name" value="RIBOFLAVIN KINASE"/>
    <property type="match status" value="1"/>
</dbReference>
<comment type="pathway">
    <text evidence="1 14">Cofactor biosynthesis; FAD biosynthesis; FAD from FMN: step 1/1.</text>
</comment>
<dbReference type="InterPro" id="IPR023465">
    <property type="entry name" value="Riboflavin_kinase_dom_sf"/>
</dbReference>
<dbReference type="InterPro" id="IPR015865">
    <property type="entry name" value="Riboflavin_kinase_bac/euk"/>
</dbReference>
<dbReference type="NCBIfam" id="TIGR00083">
    <property type="entry name" value="ribF"/>
    <property type="match status" value="1"/>
</dbReference>
<evidence type="ECO:0000256" key="5">
    <source>
        <dbReference type="ARBA" id="ARBA00022679"/>
    </source>
</evidence>
<evidence type="ECO:0000256" key="2">
    <source>
        <dbReference type="ARBA" id="ARBA00005201"/>
    </source>
</evidence>
<evidence type="ECO:0000313" key="17">
    <source>
        <dbReference type="Proteomes" id="UP000419017"/>
    </source>
</evidence>
<dbReference type="InterPro" id="IPR002606">
    <property type="entry name" value="Riboflavin_kinase_bac"/>
</dbReference>
<evidence type="ECO:0000256" key="10">
    <source>
        <dbReference type="ARBA" id="ARBA00022840"/>
    </source>
</evidence>
<dbReference type="GO" id="GO:0003919">
    <property type="term" value="F:FMN adenylyltransferase activity"/>
    <property type="evidence" value="ECO:0007669"/>
    <property type="project" value="UniProtKB-UniRule"/>
</dbReference>
<evidence type="ECO:0000256" key="6">
    <source>
        <dbReference type="ARBA" id="ARBA00022695"/>
    </source>
</evidence>
<dbReference type="PIRSF" id="PIRSF004491">
    <property type="entry name" value="FAD_Synth"/>
    <property type="match status" value="1"/>
</dbReference>
<dbReference type="AlphaFoldDB" id="A0A6I8MB28"/>
<evidence type="ECO:0000256" key="4">
    <source>
        <dbReference type="ARBA" id="ARBA00022643"/>
    </source>
</evidence>
<dbReference type="UniPathway" id="UPA00277">
    <property type="reaction ID" value="UER00407"/>
</dbReference>
<dbReference type="GO" id="GO:0006747">
    <property type="term" value="P:FAD biosynthetic process"/>
    <property type="evidence" value="ECO:0007669"/>
    <property type="project" value="UniProtKB-UniRule"/>
</dbReference>
<dbReference type="UniPathway" id="UPA00276">
    <property type="reaction ID" value="UER00406"/>
</dbReference>
<dbReference type="GO" id="GO:0008531">
    <property type="term" value="F:riboflavin kinase activity"/>
    <property type="evidence" value="ECO:0007669"/>
    <property type="project" value="UniProtKB-UniRule"/>
</dbReference>
<dbReference type="Gene3D" id="3.40.50.620">
    <property type="entry name" value="HUPs"/>
    <property type="match status" value="1"/>
</dbReference>
<feature type="domain" description="Riboflavin kinase" evidence="15">
    <location>
        <begin position="156"/>
        <end position="283"/>
    </location>
</feature>
<proteinExistence type="inferred from homology"/>
<evidence type="ECO:0000256" key="13">
    <source>
        <dbReference type="ARBA" id="ARBA00049494"/>
    </source>
</evidence>
<dbReference type="EC" id="2.7.7.2" evidence="14"/>
<evidence type="ECO:0000256" key="14">
    <source>
        <dbReference type="PIRNR" id="PIRNR004491"/>
    </source>
</evidence>
<dbReference type="GO" id="GO:0005524">
    <property type="term" value="F:ATP binding"/>
    <property type="evidence" value="ECO:0007669"/>
    <property type="project" value="UniProtKB-UniRule"/>
</dbReference>
<dbReference type="CDD" id="cd02064">
    <property type="entry name" value="FAD_synthetase_N"/>
    <property type="match status" value="1"/>
</dbReference>
<reference evidence="16 17" key="1">
    <citation type="submission" date="2019-10" db="EMBL/GenBank/DDBJ databases">
        <authorList>
            <person name="Blom J."/>
        </authorList>
    </citation>
    <scope>NUCLEOTIDE SEQUENCE [LARGE SCALE GENOMIC DNA]</scope>
    <source>
        <strain evidence="16 17">ES3154-GLU</strain>
    </source>
</reference>
<dbReference type="InterPro" id="IPR023468">
    <property type="entry name" value="Riboflavin_kinase"/>
</dbReference>
<keyword evidence="17" id="KW-1185">Reference proteome</keyword>
<keyword evidence="8 14" id="KW-0418">Kinase</keyword>
<dbReference type="NCBIfam" id="NF004162">
    <property type="entry name" value="PRK05627.1-5"/>
    <property type="match status" value="1"/>
</dbReference>
<accession>A0A6I8MB28</accession>
<sequence length="288" mass="33377">MGNLVILGNFDGVHLAHKYLIEKAIEYAKENNLKTIVYTFKTLKKDKEYILSLDKRKEAIKALGVDKIVFDDFERVKKLSPVEFVESILKKELNVEVAFCGYNYTFGYMKEGNAKILQKLIKTIVVDEFRLDDKLVSSSKIRELLYEGNIEKACRLLGRKLEYEGIVVKGRQLGRLIGFPTANIKLDDNRIKLPNGVYGTVTKIEGDSREYLSVTNIGNNPTIAENNNLSIETFIYNFSEDIYGKRICVKILKMIRKEKKFNTIDELKNQIKLDSDKWEEEYVRYKDK</sequence>
<gene>
    <name evidence="16" type="ORF">OMES3154_00754</name>
</gene>
<evidence type="ECO:0000259" key="15">
    <source>
        <dbReference type="SMART" id="SM00904"/>
    </source>
</evidence>
<dbReference type="Pfam" id="PF01687">
    <property type="entry name" value="Flavokinase"/>
    <property type="match status" value="1"/>
</dbReference>
<dbReference type="SUPFAM" id="SSF82114">
    <property type="entry name" value="Riboflavin kinase-like"/>
    <property type="match status" value="1"/>
</dbReference>
<evidence type="ECO:0000256" key="12">
    <source>
        <dbReference type="ARBA" id="ARBA00047880"/>
    </source>
</evidence>
<dbReference type="InterPro" id="IPR014729">
    <property type="entry name" value="Rossmann-like_a/b/a_fold"/>
</dbReference>
<evidence type="ECO:0000256" key="11">
    <source>
        <dbReference type="ARBA" id="ARBA00023268"/>
    </source>
</evidence>
<evidence type="ECO:0000256" key="9">
    <source>
        <dbReference type="ARBA" id="ARBA00022827"/>
    </source>
</evidence>
<evidence type="ECO:0000256" key="8">
    <source>
        <dbReference type="ARBA" id="ARBA00022777"/>
    </source>
</evidence>
<dbReference type="GO" id="GO:0009398">
    <property type="term" value="P:FMN biosynthetic process"/>
    <property type="evidence" value="ECO:0007669"/>
    <property type="project" value="UniProtKB-UniRule"/>
</dbReference>
<keyword evidence="9 14" id="KW-0274">FAD</keyword>
<comment type="catalytic activity">
    <reaction evidence="13 14">
        <text>FMN + ATP + H(+) = FAD + diphosphate</text>
        <dbReference type="Rhea" id="RHEA:17237"/>
        <dbReference type="ChEBI" id="CHEBI:15378"/>
        <dbReference type="ChEBI" id="CHEBI:30616"/>
        <dbReference type="ChEBI" id="CHEBI:33019"/>
        <dbReference type="ChEBI" id="CHEBI:57692"/>
        <dbReference type="ChEBI" id="CHEBI:58210"/>
        <dbReference type="EC" id="2.7.7.2"/>
    </reaction>
</comment>
<dbReference type="InterPro" id="IPR015864">
    <property type="entry name" value="FAD_synthase"/>
</dbReference>
<protein>
    <recommendedName>
        <fullName evidence="14">Riboflavin biosynthesis protein</fullName>
    </recommendedName>
    <domain>
        <recommendedName>
            <fullName evidence="14">Riboflavin kinase</fullName>
            <ecNumber evidence="14">2.7.1.26</ecNumber>
        </recommendedName>
        <alternativeName>
            <fullName evidence="14">Flavokinase</fullName>
        </alternativeName>
    </domain>
    <domain>
        <recommendedName>
            <fullName evidence="14">FMN adenylyltransferase</fullName>
            <ecNumber evidence="14">2.7.7.2</ecNumber>
        </recommendedName>
        <alternativeName>
            <fullName evidence="14">FAD pyrophosphorylase</fullName>
        </alternativeName>
        <alternativeName>
            <fullName evidence="14">FAD synthase</fullName>
        </alternativeName>
    </domain>
</protein>
<comment type="pathway">
    <text evidence="2 14">Cofactor biosynthesis; FMN biosynthesis; FMN from riboflavin (ATP route): step 1/1.</text>
</comment>
<keyword evidence="3 14" id="KW-0285">Flavoprotein</keyword>
<keyword evidence="6 14" id="KW-0548">Nucleotidyltransferase</keyword>
<keyword evidence="5 14" id="KW-0808">Transferase</keyword>
<evidence type="ECO:0000256" key="1">
    <source>
        <dbReference type="ARBA" id="ARBA00004726"/>
    </source>
</evidence>
<comment type="similarity">
    <text evidence="14">Belongs to the ribF family.</text>
</comment>
<dbReference type="Gene3D" id="2.40.30.30">
    <property type="entry name" value="Riboflavin kinase-like"/>
    <property type="match status" value="1"/>
</dbReference>
<comment type="catalytic activity">
    <reaction evidence="12 14">
        <text>riboflavin + ATP = FMN + ADP + H(+)</text>
        <dbReference type="Rhea" id="RHEA:14357"/>
        <dbReference type="ChEBI" id="CHEBI:15378"/>
        <dbReference type="ChEBI" id="CHEBI:30616"/>
        <dbReference type="ChEBI" id="CHEBI:57986"/>
        <dbReference type="ChEBI" id="CHEBI:58210"/>
        <dbReference type="ChEBI" id="CHEBI:456216"/>
        <dbReference type="EC" id="2.7.1.26"/>
    </reaction>
</comment>
<dbReference type="Proteomes" id="UP000419017">
    <property type="component" value="Unassembled WGS sequence"/>
</dbReference>
<dbReference type="SMART" id="SM00904">
    <property type="entry name" value="Flavokinase"/>
    <property type="match status" value="1"/>
</dbReference>
<dbReference type="PANTHER" id="PTHR22749">
    <property type="entry name" value="RIBOFLAVIN KINASE/FMN ADENYLYLTRANSFERASE"/>
    <property type="match status" value="1"/>
</dbReference>
<evidence type="ECO:0000313" key="16">
    <source>
        <dbReference type="EMBL" id="VWL85469.1"/>
    </source>
</evidence>
<dbReference type="GO" id="GO:0009231">
    <property type="term" value="P:riboflavin biosynthetic process"/>
    <property type="evidence" value="ECO:0007669"/>
    <property type="project" value="InterPro"/>
</dbReference>
<dbReference type="RefSeq" id="WP_156683463.1">
    <property type="nucleotide sequence ID" value="NZ_CABWIB010000001.1"/>
</dbReference>
<keyword evidence="11" id="KW-0511">Multifunctional enzyme</keyword>
<evidence type="ECO:0000256" key="3">
    <source>
        <dbReference type="ARBA" id="ARBA00022630"/>
    </source>
</evidence>
<dbReference type="Pfam" id="PF06574">
    <property type="entry name" value="FAD_syn"/>
    <property type="match status" value="1"/>
</dbReference>
<dbReference type="EC" id="2.7.1.26" evidence="14"/>